<dbReference type="RefSeq" id="WP_126151965.1">
    <property type="nucleotide sequence ID" value="NZ_JBHTMH010000001.1"/>
</dbReference>
<keyword evidence="1" id="KW-0175">Coiled coil</keyword>
<protein>
    <recommendedName>
        <fullName evidence="5">Magnesium transporter MgtE intracellular domain-containing protein</fullName>
    </recommendedName>
</protein>
<keyword evidence="4" id="KW-1185">Reference proteome</keyword>
<name>A0A447IG46_9HYPH</name>
<organism evidence="3 4">
    <name type="scientific">Devosia equisanguinis</name>
    <dbReference type="NCBI Taxonomy" id="2490941"/>
    <lineage>
        <taxon>Bacteria</taxon>
        <taxon>Pseudomonadati</taxon>
        <taxon>Pseudomonadota</taxon>
        <taxon>Alphaproteobacteria</taxon>
        <taxon>Hyphomicrobiales</taxon>
        <taxon>Devosiaceae</taxon>
        <taxon>Devosia</taxon>
    </lineage>
</organism>
<evidence type="ECO:0000256" key="1">
    <source>
        <dbReference type="SAM" id="Coils"/>
    </source>
</evidence>
<reference evidence="3 4" key="1">
    <citation type="submission" date="2018-12" db="EMBL/GenBank/DDBJ databases">
        <authorList>
            <person name="Criscuolo A."/>
        </authorList>
    </citation>
    <scope>NUCLEOTIDE SEQUENCE [LARGE SCALE GENOMIC DNA]</scope>
    <source>
        <strain evidence="3">ACIP1116281</strain>
    </source>
</reference>
<dbReference type="Proteomes" id="UP000268844">
    <property type="component" value="Unassembled WGS sequence"/>
</dbReference>
<feature type="coiled-coil region" evidence="1">
    <location>
        <begin position="206"/>
        <end position="254"/>
    </location>
</feature>
<feature type="compositionally biased region" description="Gly residues" evidence="2">
    <location>
        <begin position="42"/>
        <end position="52"/>
    </location>
</feature>
<feature type="region of interest" description="Disordered" evidence="2">
    <location>
        <begin position="42"/>
        <end position="124"/>
    </location>
</feature>
<dbReference type="EMBL" id="UZWD01000049">
    <property type="protein sequence ID" value="VDS06449.1"/>
    <property type="molecule type" value="Genomic_DNA"/>
</dbReference>
<dbReference type="AlphaFoldDB" id="A0A447IG46"/>
<dbReference type="SUPFAM" id="SSF158791">
    <property type="entry name" value="MgtE N-terminal domain-like"/>
    <property type="match status" value="1"/>
</dbReference>
<evidence type="ECO:0000313" key="3">
    <source>
        <dbReference type="EMBL" id="VDS06449.1"/>
    </source>
</evidence>
<sequence>MTNIRLLPVVILVISALLVLKTVGLVTNGGYVLTGVSLAQAAGGGGGHGGGSAPAETPPGDNATLPAEPTLTDASPTLSDSAPTMGETKSGGGGHGAPAPTDAGGGHGDAAATGSDAAAPATDAHGQPIANTVAAENACDPRPASPDKAASTADGQLMIIPGDCPPLTDAVPQLLTDRGPVPMTSTDSVPTEQVLLERLSTRRADLDAYEQELAMRASLVEAAEKRIEERTQTLQALEGQIAALVEERKKMEEGQFAELVAMYSNMKPKDAASIFNDLDMNILVRVAKQITPRKMSPILAAMSTARAQELTVRLASLDGGPVEEMSSSDLAALPQIVGQ</sequence>
<evidence type="ECO:0000256" key="2">
    <source>
        <dbReference type="SAM" id="MobiDB-lite"/>
    </source>
</evidence>
<gene>
    <name evidence="3" type="ORF">DEVEQU_03613</name>
</gene>
<accession>A0A447IG46</accession>
<dbReference type="OrthoDB" id="9791432at2"/>
<feature type="compositionally biased region" description="Polar residues" evidence="2">
    <location>
        <begin position="72"/>
        <end position="82"/>
    </location>
</feature>
<feature type="compositionally biased region" description="Low complexity" evidence="2">
    <location>
        <begin position="109"/>
        <end position="124"/>
    </location>
</feature>
<evidence type="ECO:0000313" key="4">
    <source>
        <dbReference type="Proteomes" id="UP000268844"/>
    </source>
</evidence>
<proteinExistence type="predicted"/>
<evidence type="ECO:0008006" key="5">
    <source>
        <dbReference type="Google" id="ProtNLM"/>
    </source>
</evidence>